<gene>
    <name evidence="4" type="ORF">E0H73_37785</name>
</gene>
<comment type="similarity">
    <text evidence="3">Belongs to the gas vesicle GvpF/GvpL family.</text>
</comment>
<organism evidence="4 5">
    <name type="scientific">Kribbella pittospori</name>
    <dbReference type="NCBI Taxonomy" id="722689"/>
    <lineage>
        <taxon>Bacteria</taxon>
        <taxon>Bacillati</taxon>
        <taxon>Actinomycetota</taxon>
        <taxon>Actinomycetes</taxon>
        <taxon>Propionibacteriales</taxon>
        <taxon>Kribbellaceae</taxon>
        <taxon>Kribbella</taxon>
    </lineage>
</organism>
<dbReference type="EMBL" id="SJKB01000017">
    <property type="protein sequence ID" value="TCC54952.1"/>
    <property type="molecule type" value="Genomic_DNA"/>
</dbReference>
<dbReference type="GO" id="GO:0031412">
    <property type="term" value="P:gas vesicle organization"/>
    <property type="evidence" value="ECO:0007669"/>
    <property type="project" value="InterPro"/>
</dbReference>
<proteinExistence type="inferred from homology"/>
<dbReference type="PANTHER" id="PTHR36852">
    <property type="entry name" value="PROTEIN GVPL 2"/>
    <property type="match status" value="1"/>
</dbReference>
<evidence type="ECO:0000313" key="4">
    <source>
        <dbReference type="EMBL" id="TCC54952.1"/>
    </source>
</evidence>
<comment type="caution">
    <text evidence="4">The sequence shown here is derived from an EMBL/GenBank/DDBJ whole genome shotgun (WGS) entry which is preliminary data.</text>
</comment>
<evidence type="ECO:0000256" key="2">
    <source>
        <dbReference type="ARBA" id="ARBA00035108"/>
    </source>
</evidence>
<sequence length="263" mass="28999">MTESGTYVYAIGRRVNPQRLRGLVGLGGSIVRTIDRRDLVAIVSTVDLEEFGESGLRRNLENLTWLENTARCHDEVIRRSVDAGLALAPFRLATIYRCDQSVRDRIDDLHDNLVAALDRVEGRSEWSVKAYSRPVEAIGKTSPGRQPSSVDESAMGAGVAYLNRRRAELDTQAQATEQAAVSADRLYGEVAAHAEASRRLPSQDQRLSGRTETMALNGTFLVDADRALEFCGFVNGASDRYPALDIEVDGPWPPYSFATLEKL</sequence>
<dbReference type="RefSeq" id="WP_131364712.1">
    <property type="nucleotide sequence ID" value="NZ_SJKB01000017.1"/>
</dbReference>
<reference evidence="4 5" key="1">
    <citation type="submission" date="2019-02" db="EMBL/GenBank/DDBJ databases">
        <title>Kribbella capetownensis sp. nov. and Kribbella speibonae sp. nov., isolated from soil.</title>
        <authorList>
            <person name="Curtis S.M."/>
            <person name="Norton I."/>
            <person name="Everest G.J."/>
            <person name="Meyers P.R."/>
        </authorList>
    </citation>
    <scope>NUCLEOTIDE SEQUENCE [LARGE SCALE GENOMIC DNA]</scope>
    <source>
        <strain evidence="4 5">NRRL B-24813</strain>
    </source>
</reference>
<dbReference type="Proteomes" id="UP000291144">
    <property type="component" value="Unassembled WGS sequence"/>
</dbReference>
<keyword evidence="1" id="KW-0304">Gas vesicle</keyword>
<protein>
    <submittedName>
        <fullName evidence="4">GvpL/GvpF family gas vesicle protein</fullName>
    </submittedName>
</protein>
<dbReference type="GO" id="GO:0031411">
    <property type="term" value="C:gas vesicle"/>
    <property type="evidence" value="ECO:0007669"/>
    <property type="project" value="UniProtKB-SubCell"/>
</dbReference>
<name>A0A4V2M9D5_9ACTN</name>
<dbReference type="OrthoDB" id="146444at2"/>
<evidence type="ECO:0000313" key="5">
    <source>
        <dbReference type="Proteomes" id="UP000291144"/>
    </source>
</evidence>
<dbReference type="PANTHER" id="PTHR36852:SF1">
    <property type="entry name" value="PROTEIN GVPL 2"/>
    <property type="match status" value="1"/>
</dbReference>
<dbReference type="InterPro" id="IPR009430">
    <property type="entry name" value="GvpL/GvpF"/>
</dbReference>
<dbReference type="Pfam" id="PF06386">
    <property type="entry name" value="GvpL_GvpF"/>
    <property type="match status" value="1"/>
</dbReference>
<evidence type="ECO:0000256" key="3">
    <source>
        <dbReference type="ARBA" id="ARBA00035643"/>
    </source>
</evidence>
<evidence type="ECO:0000256" key="1">
    <source>
        <dbReference type="ARBA" id="ARBA00022987"/>
    </source>
</evidence>
<accession>A0A4V2M9D5</accession>
<keyword evidence="5" id="KW-1185">Reference proteome</keyword>
<comment type="subcellular location">
    <subcellularLocation>
        <location evidence="2">Gas vesicle</location>
    </subcellularLocation>
</comment>
<dbReference type="AlphaFoldDB" id="A0A4V2M9D5"/>